<comment type="caution">
    <text evidence="11">The sequence shown here is derived from an EMBL/GenBank/DDBJ whole genome shotgun (WGS) entry which is preliminary data.</text>
</comment>
<keyword evidence="5" id="KW-0547">Nucleotide-binding</keyword>
<dbReference type="EMBL" id="CASHTH010002658">
    <property type="protein sequence ID" value="CAI8033306.1"/>
    <property type="molecule type" value="Genomic_DNA"/>
</dbReference>
<evidence type="ECO:0000313" key="11">
    <source>
        <dbReference type="EMBL" id="CAI8033306.1"/>
    </source>
</evidence>
<dbReference type="GO" id="GO:0005524">
    <property type="term" value="F:ATP binding"/>
    <property type="evidence" value="ECO:0007669"/>
    <property type="project" value="UniProtKB-KW"/>
</dbReference>
<sequence>MVQAEMERLLDILPPRVKSSLLTQENLADLLEVVLDLGRLPEARFPAGDVLLDDEEVSRDDLDYLIEQIGDFGDDNRAGMERTLHRISAIRNRRGQVVGITCRAGRAVFGTIKIIEDLAFANKNILLLGRPGVGKTTMLREVARVLADSARKRVVIVDTSNEIAGDGDVPHPAIGHARRMQVATPTRQHGVMIEAVENHMPQVIIIDEMGTEEEAAAARTIAERGVQLIATAHGNTLDNLILNPTLSDLVGGIQSVTLGDQEARYRGTQKTVLERKAPPTFDVVVEIQSWEQVAVHDGVAQVVDQWLRGYPIAPVIRSLDDGGEVIEQQGDPRPNSNPPAPWTQELNGRNQEYGQGGRRPDRRQGRQQDRYQERHQVQHQERQSGQVPAPQTRFQASYLDDAVNGEAAVGTDSGERTDSTDENGARKLEAQVFLFGVSKDKLEVAQSEMGLTLGVVNELRRASLVLTTKTHYRRGAQLVRSAESTGTPVYVLRKNTLPQLMDFLRALAKEQGIPFRGMGRAREDHASKETLDQAMLEAEEAAQRVLGGEFSVQLNPQRAYVRRLQHLLAQRFNLASTSRGREPERSVLLYRPWPVAGLFIAFEGGEGAGKTTQASLLRDRLEASSVPCELFREPGGTVLGEYLRTYLKSHRPTTPEAELLMFEAARTQLVVEKIQPALENGKTVIADRFSASTVSYQGHGRGIDLGVVTALNGFATQGITPDLIFLLDVAPVVGLSRSTGGLQLPFEMDWAASISPIKRKVDDRRFEDLDLFFHERVRQGFLAQAGANSQQWVVIDAALSLEEVTERVWENVQHLITPVVRPIKATPAQPIPQAELWSETVEAAPTRQ</sequence>
<feature type="domain" description="R3H" evidence="10">
    <location>
        <begin position="528"/>
        <end position="593"/>
    </location>
</feature>
<evidence type="ECO:0000256" key="8">
    <source>
        <dbReference type="ARBA" id="ARBA00048743"/>
    </source>
</evidence>
<proteinExistence type="inferred from homology"/>
<dbReference type="SUPFAM" id="SSF52540">
    <property type="entry name" value="P-loop containing nucleoside triphosphate hydrolases"/>
    <property type="match status" value="2"/>
</dbReference>
<evidence type="ECO:0000313" key="12">
    <source>
        <dbReference type="Proteomes" id="UP001174909"/>
    </source>
</evidence>
<dbReference type="GO" id="GO:0006233">
    <property type="term" value="P:dTDP biosynthetic process"/>
    <property type="evidence" value="ECO:0007669"/>
    <property type="project" value="InterPro"/>
</dbReference>
<evidence type="ECO:0000256" key="1">
    <source>
        <dbReference type="ARBA" id="ARBA00009776"/>
    </source>
</evidence>
<evidence type="ECO:0000256" key="3">
    <source>
        <dbReference type="ARBA" id="ARBA00022679"/>
    </source>
</evidence>
<dbReference type="HAMAP" id="MF_00165">
    <property type="entry name" value="Thymidylate_kinase"/>
    <property type="match status" value="1"/>
</dbReference>
<dbReference type="PANTHER" id="PTHR20953:SF3">
    <property type="entry name" value="P-LOOP CONTAINING NUCLEOSIDE TRIPHOSPHATE HYDROLASES SUPERFAMILY PROTEIN"/>
    <property type="match status" value="1"/>
</dbReference>
<dbReference type="InterPro" id="IPR039430">
    <property type="entry name" value="Thymidylate_kin-like_dom"/>
</dbReference>
<dbReference type="InterPro" id="IPR027417">
    <property type="entry name" value="P-loop_NTPase"/>
</dbReference>
<dbReference type="Pfam" id="PF25516">
    <property type="entry name" value="PTPase"/>
    <property type="match status" value="1"/>
</dbReference>
<evidence type="ECO:0000256" key="4">
    <source>
        <dbReference type="ARBA" id="ARBA00022727"/>
    </source>
</evidence>
<dbReference type="PROSITE" id="PS51061">
    <property type="entry name" value="R3H"/>
    <property type="match status" value="1"/>
</dbReference>
<dbReference type="Gene3D" id="3.40.50.300">
    <property type="entry name" value="P-loop containing nucleotide triphosphate hydrolases"/>
    <property type="match status" value="2"/>
</dbReference>
<name>A0AA35SRC4_GEOBA</name>
<dbReference type="SMART" id="SM00393">
    <property type="entry name" value="R3H"/>
    <property type="match status" value="1"/>
</dbReference>
<protein>
    <recommendedName>
        <fullName evidence="2">dTMP kinase</fullName>
        <ecNumber evidence="2">2.7.4.9</ecNumber>
    </recommendedName>
</protein>
<dbReference type="InterPro" id="IPR018094">
    <property type="entry name" value="Thymidylate_kinase"/>
</dbReference>
<dbReference type="SMART" id="SM00382">
    <property type="entry name" value="AAA"/>
    <property type="match status" value="1"/>
</dbReference>
<comment type="catalytic activity">
    <reaction evidence="8">
        <text>dTMP + ATP = dTDP + ADP</text>
        <dbReference type="Rhea" id="RHEA:13517"/>
        <dbReference type="ChEBI" id="CHEBI:30616"/>
        <dbReference type="ChEBI" id="CHEBI:58369"/>
        <dbReference type="ChEBI" id="CHEBI:63528"/>
        <dbReference type="ChEBI" id="CHEBI:456216"/>
        <dbReference type="EC" id="2.7.4.9"/>
    </reaction>
</comment>
<dbReference type="NCBIfam" id="TIGR00041">
    <property type="entry name" value="DTMP_kinase"/>
    <property type="match status" value="1"/>
</dbReference>
<evidence type="ECO:0000256" key="2">
    <source>
        <dbReference type="ARBA" id="ARBA00012980"/>
    </source>
</evidence>
<keyword evidence="4" id="KW-0545">Nucleotide biosynthesis</keyword>
<dbReference type="InterPro" id="IPR036867">
    <property type="entry name" value="R3H_dom_sf"/>
</dbReference>
<accession>A0AA35SRC4</accession>
<dbReference type="EC" id="2.7.4.9" evidence="2"/>
<dbReference type="Proteomes" id="UP001174909">
    <property type="component" value="Unassembled WGS sequence"/>
</dbReference>
<organism evidence="11 12">
    <name type="scientific">Geodia barretti</name>
    <name type="common">Barrett's horny sponge</name>
    <dbReference type="NCBI Taxonomy" id="519541"/>
    <lineage>
        <taxon>Eukaryota</taxon>
        <taxon>Metazoa</taxon>
        <taxon>Porifera</taxon>
        <taxon>Demospongiae</taxon>
        <taxon>Heteroscleromorpha</taxon>
        <taxon>Tetractinellida</taxon>
        <taxon>Astrophorina</taxon>
        <taxon>Geodiidae</taxon>
        <taxon>Geodia</taxon>
    </lineage>
</organism>
<dbReference type="InterPro" id="IPR001374">
    <property type="entry name" value="R3H_dom"/>
</dbReference>
<dbReference type="AlphaFoldDB" id="A0AA35SRC4"/>
<dbReference type="GO" id="GO:0004798">
    <property type="term" value="F:dTMP kinase activity"/>
    <property type="evidence" value="ECO:0007669"/>
    <property type="project" value="UniProtKB-EC"/>
</dbReference>
<dbReference type="FunFam" id="3.40.50.300:FF:000225">
    <property type="entry name" value="Thymidylate kinase"/>
    <property type="match status" value="1"/>
</dbReference>
<dbReference type="InterPro" id="IPR058670">
    <property type="entry name" value="PTPase_dom"/>
</dbReference>
<dbReference type="PANTHER" id="PTHR20953">
    <property type="entry name" value="KINASE-RELATED"/>
    <property type="match status" value="1"/>
</dbReference>
<dbReference type="SUPFAM" id="SSF82708">
    <property type="entry name" value="R3H domain"/>
    <property type="match status" value="1"/>
</dbReference>
<dbReference type="CDD" id="cd01672">
    <property type="entry name" value="TMPK"/>
    <property type="match status" value="1"/>
</dbReference>
<comment type="similarity">
    <text evidence="1">Belongs to the thymidylate kinase family.</text>
</comment>
<evidence type="ECO:0000256" key="9">
    <source>
        <dbReference type="SAM" id="MobiDB-lite"/>
    </source>
</evidence>
<dbReference type="InterPro" id="IPR045735">
    <property type="entry name" value="Spore_III_AA_AAA+_ATPase"/>
</dbReference>
<keyword evidence="6" id="KW-0418">Kinase</keyword>
<feature type="region of interest" description="Disordered" evidence="9">
    <location>
        <begin position="324"/>
        <end position="391"/>
    </location>
</feature>
<feature type="compositionally biased region" description="Polar residues" evidence="9">
    <location>
        <begin position="344"/>
        <end position="353"/>
    </location>
</feature>
<gene>
    <name evidence="11" type="ORF">GBAR_LOCUS18785</name>
</gene>
<dbReference type="InterPro" id="IPR003593">
    <property type="entry name" value="AAA+_ATPase"/>
</dbReference>
<evidence type="ECO:0000256" key="7">
    <source>
        <dbReference type="ARBA" id="ARBA00022840"/>
    </source>
</evidence>
<keyword evidence="7" id="KW-0067">ATP-binding</keyword>
<keyword evidence="12" id="KW-1185">Reference proteome</keyword>
<evidence type="ECO:0000259" key="10">
    <source>
        <dbReference type="PROSITE" id="PS51061"/>
    </source>
</evidence>
<dbReference type="CDD" id="cd00009">
    <property type="entry name" value="AAA"/>
    <property type="match status" value="1"/>
</dbReference>
<evidence type="ECO:0000256" key="6">
    <source>
        <dbReference type="ARBA" id="ARBA00022777"/>
    </source>
</evidence>
<feature type="compositionally biased region" description="Basic and acidic residues" evidence="9">
    <location>
        <begin position="358"/>
        <end position="382"/>
    </location>
</feature>
<reference evidence="11" key="1">
    <citation type="submission" date="2023-03" db="EMBL/GenBank/DDBJ databases">
        <authorList>
            <person name="Steffen K."/>
            <person name="Cardenas P."/>
        </authorList>
    </citation>
    <scope>NUCLEOTIDE SEQUENCE</scope>
</reference>
<dbReference type="Pfam" id="PF19568">
    <property type="entry name" value="Spore_III_AA"/>
    <property type="match status" value="1"/>
</dbReference>
<dbReference type="GO" id="GO:0003676">
    <property type="term" value="F:nucleic acid binding"/>
    <property type="evidence" value="ECO:0007669"/>
    <property type="project" value="UniProtKB-UniRule"/>
</dbReference>
<dbReference type="Pfam" id="PF02223">
    <property type="entry name" value="Thymidylate_kin"/>
    <property type="match status" value="1"/>
</dbReference>
<dbReference type="Pfam" id="PF01424">
    <property type="entry name" value="R3H"/>
    <property type="match status" value="1"/>
</dbReference>
<evidence type="ECO:0000256" key="5">
    <source>
        <dbReference type="ARBA" id="ARBA00022741"/>
    </source>
</evidence>
<keyword evidence="3" id="KW-0808">Transferase</keyword>